<accession>A0A2Z4QDL5</accession>
<dbReference type="Proteomes" id="UP000251795">
    <property type="component" value="Segment"/>
</dbReference>
<keyword evidence="2" id="KW-1185">Reference proteome</keyword>
<reference evidence="1 2" key="1">
    <citation type="submission" date="2018-04" db="EMBL/GenBank/DDBJ databases">
        <authorList>
            <person name="Go L.Y."/>
            <person name="Mitchell J.A."/>
        </authorList>
    </citation>
    <scope>NUCLEOTIDE SEQUENCE [LARGE SCALE GENOMIC DNA]</scope>
</reference>
<evidence type="ECO:0000313" key="1">
    <source>
        <dbReference type="EMBL" id="AWY08355.1"/>
    </source>
</evidence>
<organism evidence="1 2">
    <name type="scientific">Erwinia phage vB_EamM_Alexandra</name>
    <dbReference type="NCBI Taxonomy" id="2201424"/>
    <lineage>
        <taxon>Viruses</taxon>
        <taxon>Duplodnaviria</taxon>
        <taxon>Heunggongvirae</taxon>
        <taxon>Uroviricota</taxon>
        <taxon>Caudoviricetes</taxon>
        <taxon>Alexandravirus</taxon>
        <taxon>Alexandravirus alexandra</taxon>
    </lineage>
</organism>
<protein>
    <submittedName>
        <fullName evidence="1">Uncharacterized protein</fullName>
    </submittedName>
</protein>
<evidence type="ECO:0000313" key="2">
    <source>
        <dbReference type="Proteomes" id="UP000251795"/>
    </source>
</evidence>
<name>A0A2Z4QDL5_9CAUD</name>
<gene>
    <name evidence="1" type="ORF">Alexandra_78</name>
</gene>
<dbReference type="EMBL" id="MH248138">
    <property type="protein sequence ID" value="AWY08355.1"/>
    <property type="molecule type" value="Genomic_DNA"/>
</dbReference>
<sequence length="79" mass="9241">MQVSVALSAQQYLSVSADKSFLQQEYATTFNGLCSKYEVNQPFELDDDRMKEFFSELTSTWKERKRELYKEGQITADQL</sequence>
<proteinExistence type="predicted"/>